<dbReference type="EMBL" id="QTUA01000001">
    <property type="protein sequence ID" value="REF30450.1"/>
    <property type="molecule type" value="Genomic_DNA"/>
</dbReference>
<name>A0A3D9UR39_9MICO</name>
<feature type="compositionally biased region" description="Polar residues" evidence="2">
    <location>
        <begin position="42"/>
        <end position="51"/>
    </location>
</feature>
<feature type="transmembrane region" description="Helical" evidence="3">
    <location>
        <begin position="142"/>
        <end position="161"/>
    </location>
</feature>
<dbReference type="InterPro" id="IPR004474">
    <property type="entry name" value="LytR_CpsA_psr"/>
</dbReference>
<feature type="domain" description="Cell envelope-related transcriptional attenuator" evidence="4">
    <location>
        <begin position="218"/>
        <end position="361"/>
    </location>
</feature>
<dbReference type="AlphaFoldDB" id="A0A3D9UR39"/>
<evidence type="ECO:0000256" key="1">
    <source>
        <dbReference type="ARBA" id="ARBA00006068"/>
    </source>
</evidence>
<feature type="compositionally biased region" description="Basic and acidic residues" evidence="2">
    <location>
        <begin position="87"/>
        <end position="98"/>
    </location>
</feature>
<dbReference type="Pfam" id="PF03816">
    <property type="entry name" value="LytR_cpsA_psr"/>
    <property type="match status" value="1"/>
</dbReference>
<keyword evidence="3" id="KW-1133">Transmembrane helix</keyword>
<dbReference type="PANTHER" id="PTHR33392:SF6">
    <property type="entry name" value="POLYISOPRENYL-TEICHOIC ACID--PEPTIDOGLYCAN TEICHOIC ACID TRANSFERASE TAGU"/>
    <property type="match status" value="1"/>
</dbReference>
<keyword evidence="3" id="KW-0472">Membrane</keyword>
<accession>A0A3D9UR39</accession>
<keyword evidence="3" id="KW-0812">Transmembrane</keyword>
<dbReference type="InterPro" id="IPR050922">
    <property type="entry name" value="LytR/CpsA/Psr_CW_biosynth"/>
</dbReference>
<reference evidence="5 6" key="1">
    <citation type="submission" date="2018-08" db="EMBL/GenBank/DDBJ databases">
        <title>Sequencing the genomes of 1000 actinobacteria strains.</title>
        <authorList>
            <person name="Klenk H.-P."/>
        </authorList>
    </citation>
    <scope>NUCLEOTIDE SEQUENCE [LARGE SCALE GENOMIC DNA]</scope>
    <source>
        <strain evidence="5 6">DSM 22967</strain>
    </source>
</reference>
<gene>
    <name evidence="5" type="ORF">DFJ65_1458</name>
</gene>
<dbReference type="Proteomes" id="UP000256253">
    <property type="component" value="Unassembled WGS sequence"/>
</dbReference>
<evidence type="ECO:0000256" key="2">
    <source>
        <dbReference type="SAM" id="MobiDB-lite"/>
    </source>
</evidence>
<feature type="compositionally biased region" description="Low complexity" evidence="2">
    <location>
        <begin position="54"/>
        <end position="67"/>
    </location>
</feature>
<feature type="region of interest" description="Disordered" evidence="2">
    <location>
        <begin position="1"/>
        <end position="132"/>
    </location>
</feature>
<comment type="similarity">
    <text evidence="1">Belongs to the LytR/CpsA/Psr (LCP) family.</text>
</comment>
<proteinExistence type="inferred from homology"/>
<feature type="compositionally biased region" description="Low complexity" evidence="2">
    <location>
        <begin position="99"/>
        <end position="109"/>
    </location>
</feature>
<dbReference type="Gene3D" id="3.40.630.190">
    <property type="entry name" value="LCP protein"/>
    <property type="match status" value="1"/>
</dbReference>
<dbReference type="NCBIfam" id="TIGR00350">
    <property type="entry name" value="lytR_cpsA_psr"/>
    <property type="match status" value="1"/>
</dbReference>
<protein>
    <submittedName>
        <fullName evidence="5">LytR family transcriptional attenuator</fullName>
    </submittedName>
</protein>
<comment type="caution">
    <text evidence="5">The sequence shown here is derived from an EMBL/GenBank/DDBJ whole genome shotgun (WGS) entry which is preliminary data.</text>
</comment>
<evidence type="ECO:0000259" key="4">
    <source>
        <dbReference type="Pfam" id="PF03816"/>
    </source>
</evidence>
<evidence type="ECO:0000313" key="5">
    <source>
        <dbReference type="EMBL" id="REF30450.1"/>
    </source>
</evidence>
<evidence type="ECO:0000256" key="3">
    <source>
        <dbReference type="SAM" id="Phobius"/>
    </source>
</evidence>
<sequence length="452" mass="47997">MPVRGAAPPRGTEQRAPRPSSADADATQAMPVRDPRRPVRPQQNAQASYPQNPRPQHARAAAAGAQGARRDPDRTQQFQAGGAPASDRPRRPGPDDTQRLPVGGRPVRSGGRGSSGPPPQRPGYGGGDGTPAPRRRRRWLKWVLVPLLIVAVWLGALVWAANSAWNNVTKVDALPTSERPAAGKGHNYVLVGSDSRAGLTSEEAKRLGTGGSGIEGQRTDSIMVLHLPDSGSPTLVSLPRDSWVEVPGHRKNKINASYSLGGPKLLIETVEKATNLRIDGYMEIGFGGFANVVDAVGGVRMCLDKPMKDDKAHIDLPAGCQNLDGKNALGYVRARYSDPLGDLGRVKRQREFLSALMSKVSSPSNLLVPWNLKGVGESGAQGLAVDKDMGPITALKVAWALKNVTSGGQSVQVPVSNAAYPTYAGEAVLWDDTKATALFDALRGDQSPNVHP</sequence>
<keyword evidence="6" id="KW-1185">Reference proteome</keyword>
<organism evidence="5 6">
    <name type="scientific">Calidifontibacter indicus</name>
    <dbReference type="NCBI Taxonomy" id="419650"/>
    <lineage>
        <taxon>Bacteria</taxon>
        <taxon>Bacillati</taxon>
        <taxon>Actinomycetota</taxon>
        <taxon>Actinomycetes</taxon>
        <taxon>Micrococcales</taxon>
        <taxon>Dermacoccaceae</taxon>
        <taxon>Calidifontibacter</taxon>
    </lineage>
</organism>
<dbReference type="PANTHER" id="PTHR33392">
    <property type="entry name" value="POLYISOPRENYL-TEICHOIC ACID--PEPTIDOGLYCAN TEICHOIC ACID TRANSFERASE TAGU"/>
    <property type="match status" value="1"/>
</dbReference>
<evidence type="ECO:0000313" key="6">
    <source>
        <dbReference type="Proteomes" id="UP000256253"/>
    </source>
</evidence>